<protein>
    <submittedName>
        <fullName evidence="1">Uncharacterized protein</fullName>
    </submittedName>
</protein>
<accession>A0A7X0JP24</accession>
<proteinExistence type="predicted"/>
<dbReference type="RefSeq" id="WP_184656152.1">
    <property type="nucleotide sequence ID" value="NZ_JACHBU010000020.1"/>
</dbReference>
<sequence>MITTSSIYDVGAPLGCVVSNPLKNRFPQALKEHLHLFFSSPFAQCDVRDGVWMRNLDKDKLELFVWSAAQALVGVGINPGLVLKLDDLVSISAFREIVDWYADRREWAFYVALSLIRVAQFCGTVSDDRIFEMRRIASHLAPVTADN</sequence>
<dbReference type="Proteomes" id="UP000585437">
    <property type="component" value="Unassembled WGS sequence"/>
</dbReference>
<gene>
    <name evidence="1" type="ORF">F4695_004566</name>
</gene>
<comment type="caution">
    <text evidence="1">The sequence shown here is derived from an EMBL/GenBank/DDBJ whole genome shotgun (WGS) entry which is preliminary data.</text>
</comment>
<dbReference type="EMBL" id="JACHBU010000020">
    <property type="protein sequence ID" value="MBB6511168.1"/>
    <property type="molecule type" value="Genomic_DNA"/>
</dbReference>
<name>A0A7X0JP24_9HYPH</name>
<dbReference type="AlphaFoldDB" id="A0A7X0JP24"/>
<reference evidence="1 2" key="1">
    <citation type="submission" date="2020-08" db="EMBL/GenBank/DDBJ databases">
        <title>The Agave Microbiome: Exploring the role of microbial communities in plant adaptations to desert environments.</title>
        <authorList>
            <person name="Partida-Martinez L.P."/>
        </authorList>
    </citation>
    <scope>NUCLEOTIDE SEQUENCE [LARGE SCALE GENOMIC DNA]</scope>
    <source>
        <strain evidence="1 2">AS3.12</strain>
    </source>
</reference>
<organism evidence="1 2">
    <name type="scientific">Rhizobium soli</name>
    <dbReference type="NCBI Taxonomy" id="424798"/>
    <lineage>
        <taxon>Bacteria</taxon>
        <taxon>Pseudomonadati</taxon>
        <taxon>Pseudomonadota</taxon>
        <taxon>Alphaproteobacteria</taxon>
        <taxon>Hyphomicrobiales</taxon>
        <taxon>Rhizobiaceae</taxon>
        <taxon>Rhizobium/Agrobacterium group</taxon>
        <taxon>Rhizobium</taxon>
    </lineage>
</organism>
<evidence type="ECO:0000313" key="1">
    <source>
        <dbReference type="EMBL" id="MBB6511168.1"/>
    </source>
</evidence>
<evidence type="ECO:0000313" key="2">
    <source>
        <dbReference type="Proteomes" id="UP000585437"/>
    </source>
</evidence>
<keyword evidence="2" id="KW-1185">Reference proteome</keyword>